<dbReference type="SUPFAM" id="SSF48557">
    <property type="entry name" value="L-aspartase-like"/>
    <property type="match status" value="1"/>
</dbReference>
<dbReference type="Proteomes" id="UP000464507">
    <property type="component" value="Chromosome"/>
</dbReference>
<protein>
    <recommendedName>
        <fullName evidence="4">Adenylosuccinate lyase C-terminal domain-containing protein</fullName>
    </recommendedName>
</protein>
<organism evidence="5 6">
    <name type="scientific">Marisediminicola antarctica</name>
    <dbReference type="NCBI Taxonomy" id="674079"/>
    <lineage>
        <taxon>Bacteria</taxon>
        <taxon>Bacillati</taxon>
        <taxon>Actinomycetota</taxon>
        <taxon>Actinomycetes</taxon>
        <taxon>Micrococcales</taxon>
        <taxon>Microbacteriaceae</taxon>
        <taxon>Marisediminicola</taxon>
    </lineage>
</organism>
<dbReference type="GO" id="GO:0016829">
    <property type="term" value="F:lyase activity"/>
    <property type="evidence" value="ECO:0007669"/>
    <property type="project" value="UniProtKB-KW"/>
</dbReference>
<keyword evidence="6" id="KW-1185">Reference proteome</keyword>
<proteinExistence type="inferred from homology"/>
<dbReference type="KEGG" id="mant:BHD05_12670"/>
<dbReference type="SMART" id="SM00998">
    <property type="entry name" value="ADSL_C"/>
    <property type="match status" value="1"/>
</dbReference>
<evidence type="ECO:0000313" key="5">
    <source>
        <dbReference type="EMBL" id="QHO70378.1"/>
    </source>
</evidence>
<name>A0A7L5AIH7_9MICO</name>
<dbReference type="PANTHER" id="PTHR43172">
    <property type="entry name" value="ADENYLOSUCCINATE LYASE"/>
    <property type="match status" value="1"/>
</dbReference>
<gene>
    <name evidence="5" type="ORF">BHD05_12670</name>
</gene>
<dbReference type="InterPro" id="IPR022761">
    <property type="entry name" value="Fumarate_lyase_N"/>
</dbReference>
<dbReference type="PRINTS" id="PR00145">
    <property type="entry name" value="ARGSUCLYASE"/>
</dbReference>
<dbReference type="InterPro" id="IPR000362">
    <property type="entry name" value="Fumarate_lyase_fam"/>
</dbReference>
<evidence type="ECO:0000256" key="2">
    <source>
        <dbReference type="ARBA" id="ARBA00034772"/>
    </source>
</evidence>
<evidence type="ECO:0000256" key="3">
    <source>
        <dbReference type="SAM" id="MobiDB-lite"/>
    </source>
</evidence>
<dbReference type="Gene3D" id="1.20.200.10">
    <property type="entry name" value="Fumarase/aspartase (Central domain)"/>
    <property type="match status" value="1"/>
</dbReference>
<dbReference type="Pfam" id="PF10397">
    <property type="entry name" value="ADSL_C"/>
    <property type="match status" value="1"/>
</dbReference>
<evidence type="ECO:0000313" key="6">
    <source>
        <dbReference type="Proteomes" id="UP000464507"/>
    </source>
</evidence>
<dbReference type="PRINTS" id="PR00149">
    <property type="entry name" value="FUMRATELYASE"/>
</dbReference>
<keyword evidence="1" id="KW-0456">Lyase</keyword>
<dbReference type="Pfam" id="PF00206">
    <property type="entry name" value="Lyase_1"/>
    <property type="match status" value="1"/>
</dbReference>
<accession>A0A7L5AIH7</accession>
<dbReference type="CDD" id="cd01597">
    <property type="entry name" value="pCLME"/>
    <property type="match status" value="1"/>
</dbReference>
<feature type="domain" description="Adenylosuccinate lyase C-terminal" evidence="4">
    <location>
        <begin position="354"/>
        <end position="429"/>
    </location>
</feature>
<sequence>MSVAAIDPVANEIMSPEATVAGWLAFETSLARAQASLGLIPPDVAACLERLGVADIDLDRLWEETHNVGYPILPLVRQLDELVEPGARGKIHLGATTQDVMDTVLSIQMKRVLHRLIELTHDAGDALCDLVEEHATTVMAARTHGQQAVPTTLGTKLSTFVAELGRHLDRLRAAEPRVARVSLHGAGGTSAGYGASSATIRRLVADDLGLHDAVVPWHSSRDSVAEFGFLCAAVAGTMARLAREIVDLSRTEIGEINEPGGHHRGASSTMPQKANPISSESAIGAAIATASGVTALLHAMVVPQERAAGEWQAEWESVPRLAVLACASANEMVGILPRLKVNADRMRSNLELDRGLVMSEAYMMALSREHGRETAHDLVYAAAATARADAITLHTALERDPRTAGILEPEPMDPRTYLGAGPSLCLEVVAGWRSSRG</sequence>
<comment type="similarity">
    <text evidence="2">Belongs to the class-II fumarase/aspartase family.</text>
</comment>
<feature type="region of interest" description="Disordered" evidence="3">
    <location>
        <begin position="256"/>
        <end position="276"/>
    </location>
</feature>
<reference evidence="5 6" key="1">
    <citation type="submission" date="2016-09" db="EMBL/GenBank/DDBJ databases">
        <title>Complete genome sequence of microbes from the polar regions.</title>
        <authorList>
            <person name="Liao L."/>
            <person name="Chen B."/>
        </authorList>
    </citation>
    <scope>NUCLEOTIDE SEQUENCE [LARGE SCALE GENOMIC DNA]</scope>
    <source>
        <strain evidence="5 6">ZS314</strain>
    </source>
</reference>
<dbReference type="InterPro" id="IPR008948">
    <property type="entry name" value="L-Aspartase-like"/>
</dbReference>
<dbReference type="InterPro" id="IPR019468">
    <property type="entry name" value="AdenyloSucc_lyase_C"/>
</dbReference>
<dbReference type="EMBL" id="CP017146">
    <property type="protein sequence ID" value="QHO70378.1"/>
    <property type="molecule type" value="Genomic_DNA"/>
</dbReference>
<dbReference type="Gene3D" id="1.10.40.30">
    <property type="entry name" value="Fumarase/aspartase (C-terminal domain)"/>
    <property type="match status" value="1"/>
</dbReference>
<dbReference type="PANTHER" id="PTHR43172:SF2">
    <property type="entry name" value="ADENYLOSUCCINATE LYASE C-TERMINAL DOMAIN-CONTAINING PROTEIN"/>
    <property type="match status" value="1"/>
</dbReference>
<feature type="compositionally biased region" description="Polar residues" evidence="3">
    <location>
        <begin position="266"/>
        <end position="276"/>
    </location>
</feature>
<evidence type="ECO:0000259" key="4">
    <source>
        <dbReference type="SMART" id="SM00998"/>
    </source>
</evidence>
<evidence type="ECO:0000256" key="1">
    <source>
        <dbReference type="ARBA" id="ARBA00023239"/>
    </source>
</evidence>
<dbReference type="AlphaFoldDB" id="A0A7L5AIH7"/>